<dbReference type="Proteomes" id="UP001595693">
    <property type="component" value="Unassembled WGS sequence"/>
</dbReference>
<name>A0ABV8DBR4_9BURK</name>
<dbReference type="Gene3D" id="1.10.260.40">
    <property type="entry name" value="lambda repressor-like DNA-binding domains"/>
    <property type="match status" value="1"/>
</dbReference>
<dbReference type="InterPro" id="IPR010982">
    <property type="entry name" value="Lambda_DNA-bd_dom_sf"/>
</dbReference>
<sequence>MEKIKAIELLGGTVAKAADAIGINSQAISQWPDTLPPRLADRVIAACVRSGIAVPREFAKPARKAKQQEAA</sequence>
<accession>A0ABV8DBR4</accession>
<gene>
    <name evidence="1" type="ORF">ACFOW3_13655</name>
</gene>
<organism evidence="1 2">
    <name type="scientific">Acidovorax facilis</name>
    <dbReference type="NCBI Taxonomy" id="12917"/>
    <lineage>
        <taxon>Bacteria</taxon>
        <taxon>Pseudomonadati</taxon>
        <taxon>Pseudomonadota</taxon>
        <taxon>Betaproteobacteria</taxon>
        <taxon>Burkholderiales</taxon>
        <taxon>Comamonadaceae</taxon>
        <taxon>Acidovorax</taxon>
    </lineage>
</organism>
<comment type="caution">
    <text evidence="1">The sequence shown here is derived from an EMBL/GenBank/DDBJ whole genome shotgun (WGS) entry which is preliminary data.</text>
</comment>
<protein>
    <submittedName>
        <fullName evidence="1">Cro/CI family transcriptional regulator</fullName>
    </submittedName>
</protein>
<evidence type="ECO:0000313" key="2">
    <source>
        <dbReference type="Proteomes" id="UP001595693"/>
    </source>
</evidence>
<evidence type="ECO:0000313" key="1">
    <source>
        <dbReference type="EMBL" id="MFC3935662.1"/>
    </source>
</evidence>
<dbReference type="EMBL" id="JBHSAJ010000037">
    <property type="protein sequence ID" value="MFC3935662.1"/>
    <property type="molecule type" value="Genomic_DNA"/>
</dbReference>
<reference evidence="2" key="1">
    <citation type="journal article" date="2019" name="Int. J. Syst. Evol. Microbiol.">
        <title>The Global Catalogue of Microorganisms (GCM) 10K type strain sequencing project: providing services to taxonomists for standard genome sequencing and annotation.</title>
        <authorList>
            <consortium name="The Broad Institute Genomics Platform"/>
            <consortium name="The Broad Institute Genome Sequencing Center for Infectious Disease"/>
            <person name="Wu L."/>
            <person name="Ma J."/>
        </authorList>
    </citation>
    <scope>NUCLEOTIDE SEQUENCE [LARGE SCALE GENOMIC DNA]</scope>
    <source>
        <strain evidence="2">CCUG 2113</strain>
    </source>
</reference>
<proteinExistence type="predicted"/>
<dbReference type="SUPFAM" id="SSF47413">
    <property type="entry name" value="lambda repressor-like DNA-binding domains"/>
    <property type="match status" value="1"/>
</dbReference>
<dbReference type="RefSeq" id="WP_252635556.1">
    <property type="nucleotide sequence ID" value="NZ_JAMXAX010000009.1"/>
</dbReference>
<keyword evidence="2" id="KW-1185">Reference proteome</keyword>